<dbReference type="PANTHER" id="PTHR45436">
    <property type="entry name" value="SENSOR HISTIDINE KINASE YKOH"/>
    <property type="match status" value="1"/>
</dbReference>
<dbReference type="Gene3D" id="1.10.287.130">
    <property type="match status" value="1"/>
</dbReference>
<dbReference type="AlphaFoldDB" id="A0QW36"/>
<dbReference type="eggNOG" id="COG2205">
    <property type="taxonomic scope" value="Bacteria"/>
</dbReference>
<dbReference type="Proteomes" id="UP000000757">
    <property type="component" value="Chromosome"/>
</dbReference>
<comment type="catalytic activity">
    <reaction evidence="1">
        <text>ATP + protein L-histidine = ADP + protein N-phospho-L-histidine.</text>
        <dbReference type="EC" id="2.7.13.3"/>
    </reaction>
</comment>
<evidence type="ECO:0000313" key="13">
    <source>
        <dbReference type="EMBL" id="ABK71265.1"/>
    </source>
</evidence>
<dbReference type="InterPro" id="IPR036890">
    <property type="entry name" value="HATPase_C_sf"/>
</dbReference>
<keyword evidence="8 11" id="KW-1133">Transmembrane helix</keyword>
<reference evidence="13 14" key="1">
    <citation type="submission" date="2006-10" db="EMBL/GenBank/DDBJ databases">
        <authorList>
            <person name="Fleischmann R.D."/>
            <person name="Dodson R.J."/>
            <person name="Haft D.H."/>
            <person name="Merkel J.S."/>
            <person name="Nelson W.C."/>
            <person name="Fraser C.M."/>
        </authorList>
    </citation>
    <scope>NUCLEOTIDE SEQUENCE [LARGE SCALE GENOMIC DNA]</scope>
    <source>
        <strain evidence="14">ATCC 700084 / mc(2)155</strain>
    </source>
</reference>
<name>A0QW36_MYCS2</name>
<evidence type="ECO:0000256" key="9">
    <source>
        <dbReference type="ARBA" id="ARBA00023012"/>
    </source>
</evidence>
<evidence type="ECO:0000256" key="2">
    <source>
        <dbReference type="ARBA" id="ARBA00004236"/>
    </source>
</evidence>
<evidence type="ECO:0000256" key="5">
    <source>
        <dbReference type="ARBA" id="ARBA00022679"/>
    </source>
</evidence>
<dbReference type="Gene3D" id="6.10.340.10">
    <property type="match status" value="1"/>
</dbReference>
<dbReference type="PROSITE" id="PS50109">
    <property type="entry name" value="HIS_KIN"/>
    <property type="match status" value="1"/>
</dbReference>
<evidence type="ECO:0000256" key="1">
    <source>
        <dbReference type="ARBA" id="ARBA00000085"/>
    </source>
</evidence>
<evidence type="ECO:0000259" key="12">
    <source>
        <dbReference type="PROSITE" id="PS50109"/>
    </source>
</evidence>
<dbReference type="InterPro" id="IPR050428">
    <property type="entry name" value="TCS_sensor_his_kinase"/>
</dbReference>
<dbReference type="SUPFAM" id="SSF47384">
    <property type="entry name" value="Homodimeric domain of signal transducing histidine kinase"/>
    <property type="match status" value="1"/>
</dbReference>
<dbReference type="InterPro" id="IPR005467">
    <property type="entry name" value="His_kinase_dom"/>
</dbReference>
<dbReference type="KEGG" id="msm:MSMEG_2793"/>
<dbReference type="Gene3D" id="3.30.565.10">
    <property type="entry name" value="Histidine kinase-like ATPase, C-terminal domain"/>
    <property type="match status" value="1"/>
</dbReference>
<keyword evidence="5 13" id="KW-0808">Transferase</keyword>
<protein>
    <recommendedName>
        <fullName evidence="3">histidine kinase</fullName>
        <ecNumber evidence="3">2.7.13.3</ecNumber>
    </recommendedName>
</protein>
<dbReference type="PANTHER" id="PTHR45436:SF5">
    <property type="entry name" value="SENSOR HISTIDINE KINASE TRCS"/>
    <property type="match status" value="1"/>
</dbReference>
<dbReference type="CDD" id="cd00075">
    <property type="entry name" value="HATPase"/>
    <property type="match status" value="1"/>
</dbReference>
<dbReference type="CDD" id="cd00082">
    <property type="entry name" value="HisKA"/>
    <property type="match status" value="1"/>
</dbReference>
<evidence type="ECO:0000256" key="6">
    <source>
        <dbReference type="ARBA" id="ARBA00022692"/>
    </source>
</evidence>
<dbReference type="InterPro" id="IPR003661">
    <property type="entry name" value="HisK_dim/P_dom"/>
</dbReference>
<dbReference type="SUPFAM" id="SSF55874">
    <property type="entry name" value="ATPase domain of HSP90 chaperone/DNA topoisomerase II/histidine kinase"/>
    <property type="match status" value="1"/>
</dbReference>
<dbReference type="Pfam" id="PF00512">
    <property type="entry name" value="HisKA"/>
    <property type="match status" value="1"/>
</dbReference>
<dbReference type="EMBL" id="CP000480">
    <property type="protein sequence ID" value="ABK71265.1"/>
    <property type="molecule type" value="Genomic_DNA"/>
</dbReference>
<dbReference type="STRING" id="246196.MSMEG_2793"/>
<keyword evidence="9" id="KW-0902">Two-component regulatory system</keyword>
<dbReference type="InterPro" id="IPR004358">
    <property type="entry name" value="Sig_transdc_His_kin-like_C"/>
</dbReference>
<organism evidence="13 14">
    <name type="scientific">Mycolicibacterium smegmatis (strain ATCC 700084 / mc(2)155)</name>
    <name type="common">Mycobacterium smegmatis</name>
    <dbReference type="NCBI Taxonomy" id="246196"/>
    <lineage>
        <taxon>Bacteria</taxon>
        <taxon>Bacillati</taxon>
        <taxon>Actinomycetota</taxon>
        <taxon>Actinomycetes</taxon>
        <taxon>Mycobacteriales</taxon>
        <taxon>Mycobacteriaceae</taxon>
        <taxon>Mycolicibacterium</taxon>
    </lineage>
</organism>
<keyword evidence="14" id="KW-1185">Reference proteome</keyword>
<dbReference type="PaxDb" id="246196-MSMEI_2724"/>
<evidence type="ECO:0000256" key="4">
    <source>
        <dbReference type="ARBA" id="ARBA00022553"/>
    </source>
</evidence>
<dbReference type="GO" id="GO:0005886">
    <property type="term" value="C:plasma membrane"/>
    <property type="evidence" value="ECO:0007669"/>
    <property type="project" value="UniProtKB-SubCell"/>
</dbReference>
<evidence type="ECO:0000256" key="11">
    <source>
        <dbReference type="SAM" id="Phobius"/>
    </source>
</evidence>
<evidence type="ECO:0000313" key="14">
    <source>
        <dbReference type="Proteomes" id="UP000000757"/>
    </source>
</evidence>
<keyword evidence="7 13" id="KW-0418">Kinase</keyword>
<dbReference type="SMART" id="SM00387">
    <property type="entry name" value="HATPase_c"/>
    <property type="match status" value="1"/>
</dbReference>
<evidence type="ECO:0000256" key="7">
    <source>
        <dbReference type="ARBA" id="ARBA00022777"/>
    </source>
</evidence>
<proteinExistence type="predicted"/>
<gene>
    <name evidence="13" type="ordered locus">MSMEG_2793</name>
</gene>
<keyword evidence="6 11" id="KW-0812">Transmembrane</keyword>
<dbReference type="InterPro" id="IPR003594">
    <property type="entry name" value="HATPase_dom"/>
</dbReference>
<accession>A0QW36</accession>
<evidence type="ECO:0000256" key="3">
    <source>
        <dbReference type="ARBA" id="ARBA00012438"/>
    </source>
</evidence>
<dbReference type="PRINTS" id="PR00344">
    <property type="entry name" value="BCTRLSENSOR"/>
</dbReference>
<keyword evidence="4" id="KW-0597">Phosphoprotein</keyword>
<keyword evidence="10 11" id="KW-0472">Membrane</keyword>
<dbReference type="InterPro" id="IPR036097">
    <property type="entry name" value="HisK_dim/P_sf"/>
</dbReference>
<dbReference type="EC" id="2.7.13.3" evidence="3"/>
<dbReference type="OrthoDB" id="5241347at2"/>
<evidence type="ECO:0000256" key="8">
    <source>
        <dbReference type="ARBA" id="ARBA00022989"/>
    </source>
</evidence>
<feature type="domain" description="Histidine kinase" evidence="12">
    <location>
        <begin position="248"/>
        <end position="457"/>
    </location>
</feature>
<dbReference type="PATRIC" id="fig|246196.19.peg.2761"/>
<feature type="transmembrane region" description="Helical" evidence="11">
    <location>
        <begin position="21"/>
        <end position="48"/>
    </location>
</feature>
<dbReference type="SMART" id="SM00388">
    <property type="entry name" value="HisKA"/>
    <property type="match status" value="1"/>
</dbReference>
<sequence length="465" mass="49934">MTFEERMIRLLRPVLRPVMRVLSLRTIVIVAALSVVVLVLTLGTWVWIGVTNDQYAQLDRRLDSLSSLGDVSTLLNSTRETDADNAGHDDGGLVRTAYIGGVTVSVPSDIVLPHLENGYANTTIDGVEYRVRTFTAGPATIALGAPLAETQRRIDELHLRVVLICAGVIAGTVVVGWVISLVMINPFRLLAQQARAINAQSNPEEVKVRGVREAVEIAEAVEGMLARIGSEQERTKAALESARDFAAVASHELRTPLTAMRTNLEVLSTLDMTPEQRQEVIGDVMRTQSRIEATLTALERLAQGELTTVEDFVPMDVTELLDRAAHDAQHTYPGLKVTLMPSPTVLMLGMPAGLRLVIDNAIANAVKHGGATEIRLSAVSSADDVEIAVDDNGSGVPEAERAEVFERFARGSTASRSGSGLGLALVAQQAELHGGKAALEESPLGGARLLLRLPINRSRGDDASF</sequence>
<dbReference type="GO" id="GO:0000155">
    <property type="term" value="F:phosphorelay sensor kinase activity"/>
    <property type="evidence" value="ECO:0007669"/>
    <property type="project" value="InterPro"/>
</dbReference>
<dbReference type="Pfam" id="PF02518">
    <property type="entry name" value="HATPase_c"/>
    <property type="match status" value="1"/>
</dbReference>
<feature type="transmembrane region" description="Helical" evidence="11">
    <location>
        <begin position="161"/>
        <end position="184"/>
    </location>
</feature>
<comment type="subcellular location">
    <subcellularLocation>
        <location evidence="2">Cell membrane</location>
    </subcellularLocation>
</comment>
<evidence type="ECO:0000256" key="10">
    <source>
        <dbReference type="ARBA" id="ARBA00023136"/>
    </source>
</evidence>